<comment type="caution">
    <text evidence="1">The sequence shown here is derived from an EMBL/GenBank/DDBJ whole genome shotgun (WGS) entry which is preliminary data.</text>
</comment>
<dbReference type="AlphaFoldDB" id="A0A1M2VBE5"/>
<reference evidence="1 2" key="1">
    <citation type="submission" date="2016-10" db="EMBL/GenBank/DDBJ databases">
        <title>Genome sequence of the basidiomycete white-rot fungus Trametes pubescens.</title>
        <authorList>
            <person name="Makela M.R."/>
            <person name="Granchi Z."/>
            <person name="Peng M."/>
            <person name="De Vries R.P."/>
            <person name="Grigoriev I."/>
            <person name="Riley R."/>
            <person name="Hilden K."/>
        </authorList>
    </citation>
    <scope>NUCLEOTIDE SEQUENCE [LARGE SCALE GENOMIC DNA]</scope>
    <source>
        <strain evidence="1 2">FBCC735</strain>
    </source>
</reference>
<dbReference type="EMBL" id="MNAD01001507">
    <property type="protein sequence ID" value="OJT04902.1"/>
    <property type="molecule type" value="Genomic_DNA"/>
</dbReference>
<keyword evidence="2" id="KW-1185">Reference proteome</keyword>
<dbReference type="Proteomes" id="UP000184267">
    <property type="component" value="Unassembled WGS sequence"/>
</dbReference>
<organism evidence="1 2">
    <name type="scientific">Trametes pubescens</name>
    <name type="common">White-rot fungus</name>
    <dbReference type="NCBI Taxonomy" id="154538"/>
    <lineage>
        <taxon>Eukaryota</taxon>
        <taxon>Fungi</taxon>
        <taxon>Dikarya</taxon>
        <taxon>Basidiomycota</taxon>
        <taxon>Agaricomycotina</taxon>
        <taxon>Agaricomycetes</taxon>
        <taxon>Polyporales</taxon>
        <taxon>Polyporaceae</taxon>
        <taxon>Trametes</taxon>
    </lineage>
</organism>
<protein>
    <submittedName>
        <fullName evidence="1">Uncharacterized protein</fullName>
    </submittedName>
</protein>
<sequence>MVHLFMEEEDTDLDSSLLEGPPDPIAIEGSDSSAAQTHRSTRLAKIHFPPELWMQICPHVEDQADLARLARVSSGMRSIAERTLYAKARVTRVTSASALYRFYEKIIESEYSGPYARRIQDLVVDIPTSVWLADWEVAAAVPLCLEVLVNLEHLAIGSLKSDMADWVFDEPGEDCDGHAYDFFPLRDEAKLLPRLRTLDAPASLLLHFQIPKTTITHLSLRMRWTSDLVAYASLEYLFGGSLVSLRIERVFECVDHWNRESPIRICAYLNMPRLEYLEIADTGLYTKYASSQKPWRGPFAANRVDSVKPDSPELLRAREGLPRLRELVWSPIVGKDYTRFSRGYGDGFGGFVKWMNEAVYNMGALPLETVAIRVEKDVFNFERQLYFFYDCGGNRSRWSPELASRWRDYEVVDADV</sequence>
<gene>
    <name evidence="1" type="ORF">TRAPUB_4346</name>
</gene>
<evidence type="ECO:0000313" key="1">
    <source>
        <dbReference type="EMBL" id="OJT04902.1"/>
    </source>
</evidence>
<name>A0A1M2VBE5_TRAPU</name>
<evidence type="ECO:0000313" key="2">
    <source>
        <dbReference type="Proteomes" id="UP000184267"/>
    </source>
</evidence>
<accession>A0A1M2VBE5</accession>
<dbReference type="CDD" id="cd09917">
    <property type="entry name" value="F-box_SF"/>
    <property type="match status" value="1"/>
</dbReference>
<proteinExistence type="predicted"/>
<dbReference type="OrthoDB" id="2756463at2759"/>
<dbReference type="OMA" id="IRICAYL"/>